<organism evidence="2 3">
    <name type="scientific">Methylocystis iwaonis</name>
    <dbReference type="NCBI Taxonomy" id="2885079"/>
    <lineage>
        <taxon>Bacteria</taxon>
        <taxon>Pseudomonadati</taxon>
        <taxon>Pseudomonadota</taxon>
        <taxon>Alphaproteobacteria</taxon>
        <taxon>Hyphomicrobiales</taxon>
        <taxon>Methylocystaceae</taxon>
        <taxon>Methylocystis</taxon>
    </lineage>
</organism>
<sequence length="137" mass="14784">MRHFYDQMTDCLRAYRAQAIICLAMLQVIAFLLSPFGASHVQSDAPGVSLAATQVICANDTDSGDRTHSDHQHECVLCSTSSRDHWSAAVALFAVVAVVLSPGDDESALPITTQDSASRPSLRSRMTLTRGPPAYFS</sequence>
<reference evidence="2 3" key="1">
    <citation type="journal article" date="2023" name="Int. J. Syst. Evol. Microbiol.">
        <title>Methylocystis iwaonis sp. nov., a type II methane-oxidizing bacterium from surface soil of a rice paddy field in Japan, and emended description of the genus Methylocystis (ex Whittenbury et al. 1970) Bowman et al. 1993.</title>
        <authorList>
            <person name="Kaise H."/>
            <person name="Sawadogo J.B."/>
            <person name="Alam M.S."/>
            <person name="Ueno C."/>
            <person name="Dianou D."/>
            <person name="Shinjo R."/>
            <person name="Asakawa S."/>
        </authorList>
    </citation>
    <scope>NUCLEOTIDE SEQUENCE [LARGE SCALE GENOMIC DNA]</scope>
    <source>
        <strain evidence="2 3">SS37A-Re</strain>
    </source>
</reference>
<gene>
    <name evidence="2" type="ORF">SS37A_01130</name>
</gene>
<evidence type="ECO:0008006" key="4">
    <source>
        <dbReference type="Google" id="ProtNLM"/>
    </source>
</evidence>
<evidence type="ECO:0000313" key="2">
    <source>
        <dbReference type="EMBL" id="BDV32584.1"/>
    </source>
</evidence>
<name>A0ABM8E423_9HYPH</name>
<keyword evidence="3" id="KW-1185">Reference proteome</keyword>
<protein>
    <recommendedName>
        <fullName evidence="4">DUF2946 domain-containing protein</fullName>
    </recommendedName>
</protein>
<dbReference type="EMBL" id="AP027142">
    <property type="protein sequence ID" value="BDV32584.1"/>
    <property type="molecule type" value="Genomic_DNA"/>
</dbReference>
<evidence type="ECO:0000313" key="3">
    <source>
        <dbReference type="Proteomes" id="UP001317629"/>
    </source>
</evidence>
<dbReference type="Proteomes" id="UP001317629">
    <property type="component" value="Chromosome"/>
</dbReference>
<evidence type="ECO:0000256" key="1">
    <source>
        <dbReference type="SAM" id="MobiDB-lite"/>
    </source>
</evidence>
<feature type="region of interest" description="Disordered" evidence="1">
    <location>
        <begin position="110"/>
        <end position="137"/>
    </location>
</feature>
<proteinExistence type="predicted"/>
<feature type="compositionally biased region" description="Polar residues" evidence="1">
    <location>
        <begin position="110"/>
        <end position="127"/>
    </location>
</feature>
<accession>A0ABM8E423</accession>
<dbReference type="RefSeq" id="WP_281929708.1">
    <property type="nucleotide sequence ID" value="NZ_AP027142.1"/>
</dbReference>